<feature type="domain" description="Glucose-methanol-choline oxidoreductase N-terminal" evidence="8">
    <location>
        <begin position="279"/>
        <end position="293"/>
    </location>
</feature>
<evidence type="ECO:0000256" key="6">
    <source>
        <dbReference type="RuleBase" id="RU003968"/>
    </source>
</evidence>
<dbReference type="Gene3D" id="3.50.50.60">
    <property type="entry name" value="FAD/NAD(P)-binding domain"/>
    <property type="match status" value="1"/>
</dbReference>
<dbReference type="PROSITE" id="PS00623">
    <property type="entry name" value="GMC_OXRED_1"/>
    <property type="match status" value="1"/>
</dbReference>
<proteinExistence type="inferred from homology"/>
<dbReference type="PANTHER" id="PTHR11552:SF147">
    <property type="entry name" value="CHOLINE DEHYDROGENASE, MITOCHONDRIAL"/>
    <property type="match status" value="1"/>
</dbReference>
<keyword evidence="10" id="KW-1185">Reference proteome</keyword>
<dbReference type="PROSITE" id="PS00624">
    <property type="entry name" value="GMC_OXRED_2"/>
    <property type="match status" value="1"/>
</dbReference>
<accession>A0A0L0GGX1</accession>
<dbReference type="SUPFAM" id="SSF51905">
    <property type="entry name" value="FAD/NAD(P)-binding domain"/>
    <property type="match status" value="1"/>
</dbReference>
<gene>
    <name evidence="9" type="ORF">GM31_11070</name>
</gene>
<feature type="binding site" evidence="5">
    <location>
        <position position="244"/>
    </location>
    <ligand>
        <name>FAD</name>
        <dbReference type="ChEBI" id="CHEBI:57692"/>
    </ligand>
</feature>
<evidence type="ECO:0000259" key="8">
    <source>
        <dbReference type="PROSITE" id="PS00624"/>
    </source>
</evidence>
<dbReference type="PANTHER" id="PTHR11552">
    <property type="entry name" value="GLUCOSE-METHANOL-CHOLINE GMC OXIDOREDUCTASE"/>
    <property type="match status" value="1"/>
</dbReference>
<evidence type="ECO:0000256" key="4">
    <source>
        <dbReference type="ARBA" id="ARBA00022827"/>
    </source>
</evidence>
<dbReference type="PATRIC" id="fig|379893.4.peg.2252"/>
<dbReference type="GO" id="GO:0050660">
    <property type="term" value="F:flavin adenine dinucleotide binding"/>
    <property type="evidence" value="ECO:0007669"/>
    <property type="project" value="InterPro"/>
</dbReference>
<dbReference type="EMBL" id="JNGI01000184">
    <property type="protein sequence ID" value="KNC88257.1"/>
    <property type="molecule type" value="Genomic_DNA"/>
</dbReference>
<feature type="binding site" evidence="5">
    <location>
        <begin position="468"/>
        <end position="469"/>
    </location>
    <ligand>
        <name>FAD</name>
        <dbReference type="ChEBI" id="CHEBI:57692"/>
    </ligand>
</feature>
<dbReference type="AlphaFoldDB" id="A0A0L0GGX1"/>
<dbReference type="InterPro" id="IPR000172">
    <property type="entry name" value="GMC_OxRdtase_N"/>
</dbReference>
<evidence type="ECO:0000313" key="10">
    <source>
        <dbReference type="Proteomes" id="UP000037393"/>
    </source>
</evidence>
<evidence type="ECO:0000256" key="5">
    <source>
        <dbReference type="PIRSR" id="PIRSR000137-2"/>
    </source>
</evidence>
<dbReference type="Gene3D" id="3.30.560.10">
    <property type="entry name" value="Glucose Oxidase, domain 3"/>
    <property type="match status" value="1"/>
</dbReference>
<dbReference type="GO" id="GO:0016614">
    <property type="term" value="F:oxidoreductase activity, acting on CH-OH group of donors"/>
    <property type="evidence" value="ECO:0007669"/>
    <property type="project" value="InterPro"/>
</dbReference>
<name>A0A0L0GGX1_9ENTR</name>
<evidence type="ECO:0000256" key="1">
    <source>
        <dbReference type="ARBA" id="ARBA00001974"/>
    </source>
</evidence>
<evidence type="ECO:0000313" key="9">
    <source>
        <dbReference type="EMBL" id="KNC88257.1"/>
    </source>
</evidence>
<dbReference type="STRING" id="379893.GCA_001297775_02505"/>
<feature type="binding site" evidence="5">
    <location>
        <begin position="112"/>
        <end position="115"/>
    </location>
    <ligand>
        <name>FAD</name>
        <dbReference type="ChEBI" id="CHEBI:57692"/>
    </ligand>
</feature>
<dbReference type="InterPro" id="IPR036188">
    <property type="entry name" value="FAD/NAD-bd_sf"/>
</dbReference>
<protein>
    <submittedName>
        <fullName evidence="9">Oxidoreductase</fullName>
    </submittedName>
</protein>
<dbReference type="Proteomes" id="UP000037393">
    <property type="component" value="Unassembled WGS sequence"/>
</dbReference>
<reference evidence="9 10" key="1">
    <citation type="journal article" date="2015" name="Appl. Environ. Microbiol.">
        <title>The Enterobacterium Trabulsiella odontotermitis Presents Novel Adaptations Related to Its Association with Fungus-Growing Termites.</title>
        <authorList>
            <person name="Sapountzis P."/>
            <person name="Gruntjes T."/>
            <person name="Otani S."/>
            <person name="Estevez J."/>
            <person name="da Costa R.R."/>
            <person name="Plunkett G.3rd."/>
            <person name="Perna N.T."/>
            <person name="Poulsen M."/>
        </authorList>
    </citation>
    <scope>NUCLEOTIDE SEQUENCE [LARGE SCALE GENOMIC DNA]</scope>
    <source>
        <strain evidence="9 10">12</strain>
    </source>
</reference>
<dbReference type="OrthoDB" id="9785276at2"/>
<keyword evidence="3 6" id="KW-0285">Flavoprotein</keyword>
<feature type="domain" description="Glucose-methanol-choline oxidoreductase N-terminal" evidence="7">
    <location>
        <begin position="102"/>
        <end position="125"/>
    </location>
</feature>
<dbReference type="PIRSF" id="PIRSF000137">
    <property type="entry name" value="Alcohol_oxidase"/>
    <property type="match status" value="1"/>
</dbReference>
<dbReference type="InterPro" id="IPR012132">
    <property type="entry name" value="GMC_OxRdtase"/>
</dbReference>
<comment type="caution">
    <text evidence="9">The sequence shown here is derived from an EMBL/GenBank/DDBJ whole genome shotgun (WGS) entry which is preliminary data.</text>
</comment>
<evidence type="ECO:0000256" key="2">
    <source>
        <dbReference type="ARBA" id="ARBA00010790"/>
    </source>
</evidence>
<dbReference type="InterPro" id="IPR007867">
    <property type="entry name" value="GMC_OxRtase_C"/>
</dbReference>
<comment type="cofactor">
    <cofactor evidence="1 5">
        <name>FAD</name>
        <dbReference type="ChEBI" id="CHEBI:57692"/>
    </cofactor>
</comment>
<dbReference type="RefSeq" id="WP_080994414.1">
    <property type="nucleotide sequence ID" value="NZ_JNGI01000184.1"/>
</dbReference>
<dbReference type="Pfam" id="PF00732">
    <property type="entry name" value="GMC_oxred_N"/>
    <property type="match status" value="1"/>
</dbReference>
<organism evidence="9 10">
    <name type="scientific">Trabulsiella odontotermitis</name>
    <dbReference type="NCBI Taxonomy" id="379893"/>
    <lineage>
        <taxon>Bacteria</taxon>
        <taxon>Pseudomonadati</taxon>
        <taxon>Pseudomonadota</taxon>
        <taxon>Gammaproteobacteria</taxon>
        <taxon>Enterobacterales</taxon>
        <taxon>Enterobacteriaceae</taxon>
        <taxon>Trabulsiella</taxon>
    </lineage>
</organism>
<sequence>MSVDSISKIGAADDHGSLTFGLKSNYDFIVCGAGSAGCVVAARLSELPGVQVLLLEAGDDDVSPTISDPGSWPLNLGSKYDWNFVGEPNPHLNGRRLPLNMGKGLGGGSSINVMVWSRGHKTDWDFFASESGDSGWEYESILGYYRRIENWQGAPDQRRRGTGGPVYVAPAAEPQPLVHATLQAASAFGIPRFDSPNGEMMEGPGGVAIADLRIRDGRRQSLYRSYVYPRMYQPNLTVVTHALVTRLLFEGKQVVGVEAVINGQLCRIGVLCEVILSMGAIQTPKVLMQSGIGPQHELRRHGIEVVEHHPGVGQNHQDHIAFGCTWEYRTPQPINAGGCESTLYWKSDSRLDAPDLLQCQLEFAVPSPPEVGIDPPEHGWTMFAGLARPKSRGSLRLTGANPDDPLLIDPNVLSEPEDLEAAFATVELCRAIGNHLRFDNLIKREVTPLYRERREMEQFLRNSAVTFWHQSCTAKMGRDAMSVVDGQLRVYGIKNLRIADASIMPRIPVGNIMAPCVVIGERAADLIKATHGLQTMGSHYF</sequence>
<keyword evidence="4 5" id="KW-0274">FAD</keyword>
<evidence type="ECO:0000259" key="7">
    <source>
        <dbReference type="PROSITE" id="PS00623"/>
    </source>
</evidence>
<evidence type="ECO:0000256" key="3">
    <source>
        <dbReference type="ARBA" id="ARBA00022630"/>
    </source>
</evidence>
<dbReference type="SUPFAM" id="SSF54373">
    <property type="entry name" value="FAD-linked reductases, C-terminal domain"/>
    <property type="match status" value="1"/>
</dbReference>
<dbReference type="Pfam" id="PF05199">
    <property type="entry name" value="GMC_oxred_C"/>
    <property type="match status" value="1"/>
</dbReference>
<comment type="similarity">
    <text evidence="2 6">Belongs to the GMC oxidoreductase family.</text>
</comment>